<evidence type="ECO:0000313" key="17">
    <source>
        <dbReference type="EMBL" id="SNB51487.1"/>
    </source>
</evidence>
<keyword evidence="9 14" id="KW-1133">Transmembrane helix</keyword>
<feature type="transmembrane region" description="Helical" evidence="14">
    <location>
        <begin position="6"/>
        <end position="28"/>
    </location>
</feature>
<comment type="pathway">
    <text evidence="2 14 15">Porphyrin-containing compound metabolism; protoporphyrin-IX biosynthesis; protoporphyrin-IX from protoporphyrinogen-IX: step 1/1.</text>
</comment>
<dbReference type="InterPro" id="IPR005265">
    <property type="entry name" value="HemJ-like"/>
</dbReference>
<comment type="function">
    <text evidence="14 15">Catalyzes the oxidation of protoporphyrinogen IX to protoporphyrin IX.</text>
</comment>
<evidence type="ECO:0000256" key="8">
    <source>
        <dbReference type="ARBA" id="ARBA00022723"/>
    </source>
</evidence>
<dbReference type="OrthoDB" id="9800824at2"/>
<keyword evidence="10 14" id="KW-0560">Oxidoreductase</keyword>
<keyword evidence="5 14" id="KW-1003">Cell membrane</keyword>
<feature type="transmembrane region" description="Helical" evidence="14">
    <location>
        <begin position="49"/>
        <end position="70"/>
    </location>
</feature>
<evidence type="ECO:0000313" key="16">
    <source>
        <dbReference type="EMBL" id="SMQ11736.1"/>
    </source>
</evidence>
<reference evidence="16" key="1">
    <citation type="submission" date="2017-05" db="EMBL/GenBank/DDBJ databases">
        <authorList>
            <person name="Song R."/>
            <person name="Chenine A.L."/>
            <person name="Ruprecht R.M."/>
        </authorList>
    </citation>
    <scope>NUCLEOTIDE SEQUENCE</scope>
    <source>
        <strain evidence="16">Kingella_eburonensis</strain>
    </source>
</reference>
<evidence type="ECO:0000256" key="6">
    <source>
        <dbReference type="ARBA" id="ARBA00022617"/>
    </source>
</evidence>
<comment type="cofactor">
    <cofactor evidence="14 15">
        <name>heme b</name>
        <dbReference type="ChEBI" id="CHEBI:60344"/>
    </cofactor>
    <text evidence="14 15">Binds 1 heme b (iron(II)-protoporphyrin IX) group per subunit.</text>
</comment>
<evidence type="ECO:0000256" key="2">
    <source>
        <dbReference type="ARBA" id="ARBA00005073"/>
    </source>
</evidence>
<feature type="transmembrane region" description="Helical" evidence="14">
    <location>
        <begin position="116"/>
        <end position="134"/>
    </location>
</feature>
<reference evidence="17 18" key="2">
    <citation type="submission" date="2017-06" db="EMBL/GenBank/DDBJ databases">
        <authorList>
            <person name="Kim H.J."/>
            <person name="Triplett B.A."/>
        </authorList>
    </citation>
    <scope>NUCLEOTIDE SEQUENCE [LARGE SCALE GENOMIC DNA]</scope>
    <source>
        <strain evidence="17">Kingella_eburonensis</strain>
    </source>
</reference>
<evidence type="ECO:0000313" key="18">
    <source>
        <dbReference type="Proteomes" id="UP000215450"/>
    </source>
</evidence>
<evidence type="ECO:0000256" key="9">
    <source>
        <dbReference type="ARBA" id="ARBA00022989"/>
    </source>
</evidence>
<gene>
    <name evidence="17" type="ORF">KEBURONENSIS_00091</name>
</gene>
<evidence type="ECO:0000256" key="3">
    <source>
        <dbReference type="ARBA" id="ARBA00006501"/>
    </source>
</evidence>
<dbReference type="AlphaFoldDB" id="A0A238TBL8"/>
<dbReference type="Proteomes" id="UP000215450">
    <property type="component" value="Unassembled WGS sequence"/>
</dbReference>
<dbReference type="GO" id="GO:0006782">
    <property type="term" value="P:protoporphyrinogen IX biosynthetic process"/>
    <property type="evidence" value="ECO:0007669"/>
    <property type="project" value="UniProtKB-UniRule"/>
</dbReference>
<feature type="binding site" description="axial binding residue" evidence="14">
    <location>
        <position position="9"/>
    </location>
    <ligand>
        <name>heme</name>
        <dbReference type="ChEBI" id="CHEBI:30413"/>
    </ligand>
    <ligandPart>
        <name>Fe</name>
        <dbReference type="ChEBI" id="CHEBI:18248"/>
    </ligandPart>
</feature>
<accession>A0A238TBL8</accession>
<comment type="catalytic activity">
    <reaction evidence="13 14 15">
        <text>protoporphyrinogen IX + 3 A = protoporphyrin IX + 3 AH2</text>
        <dbReference type="Rhea" id="RHEA:62000"/>
        <dbReference type="ChEBI" id="CHEBI:13193"/>
        <dbReference type="ChEBI" id="CHEBI:17499"/>
        <dbReference type="ChEBI" id="CHEBI:57306"/>
        <dbReference type="ChEBI" id="CHEBI:57307"/>
    </reaction>
</comment>
<dbReference type="STRING" id="1522312.GCA_900177895_02102"/>
<keyword evidence="8 14" id="KW-0479">Metal-binding</keyword>
<keyword evidence="7 14" id="KW-0812">Transmembrane</keyword>
<proteinExistence type="inferred from homology"/>
<comment type="subcellular location">
    <subcellularLocation>
        <location evidence="1 14">Cell membrane</location>
        <topology evidence="1 14">Multi-pass membrane protein</topology>
    </subcellularLocation>
</comment>
<dbReference type="Pfam" id="PF03653">
    <property type="entry name" value="UPF0093"/>
    <property type="match status" value="1"/>
</dbReference>
<evidence type="ECO:0000256" key="13">
    <source>
        <dbReference type="ARBA" id="ARBA00048390"/>
    </source>
</evidence>
<dbReference type="PANTHER" id="PTHR40255:SF1">
    <property type="entry name" value="PROTOPORPHYRINOGEN IX OXIDASE"/>
    <property type="match status" value="1"/>
</dbReference>
<dbReference type="GO" id="GO:0046872">
    <property type="term" value="F:metal ion binding"/>
    <property type="evidence" value="ECO:0007669"/>
    <property type="project" value="UniProtKB-UniRule"/>
</dbReference>
<dbReference type="PIRSF" id="PIRSF004638">
    <property type="entry name" value="UCP004638"/>
    <property type="match status" value="1"/>
</dbReference>
<dbReference type="GO" id="GO:0070818">
    <property type="term" value="F:protoporphyrinogen oxidase activity"/>
    <property type="evidence" value="ECO:0007669"/>
    <property type="project" value="UniProtKB-UniRule"/>
</dbReference>
<evidence type="ECO:0000256" key="15">
    <source>
        <dbReference type="PIRNR" id="PIRNR004638"/>
    </source>
</evidence>
<comment type="similarity">
    <text evidence="3 14 15">Belongs to the HemJ family.</text>
</comment>
<keyword evidence="12 14" id="KW-0472">Membrane</keyword>
<keyword evidence="6 14" id="KW-0349">Heme</keyword>
<keyword evidence="18" id="KW-1185">Reference proteome</keyword>
<organism evidence="17 18">
    <name type="scientific">Kingella negevensis</name>
    <dbReference type="NCBI Taxonomy" id="1522312"/>
    <lineage>
        <taxon>Bacteria</taxon>
        <taxon>Pseudomonadati</taxon>
        <taxon>Pseudomonadota</taxon>
        <taxon>Betaproteobacteria</taxon>
        <taxon>Neisseriales</taxon>
        <taxon>Neisseriaceae</taxon>
        <taxon>Kingella</taxon>
    </lineage>
</organism>
<dbReference type="GO" id="GO:0005886">
    <property type="term" value="C:plasma membrane"/>
    <property type="evidence" value="ECO:0007669"/>
    <property type="project" value="UniProtKB-SubCell"/>
</dbReference>
<evidence type="ECO:0000256" key="1">
    <source>
        <dbReference type="ARBA" id="ARBA00004651"/>
    </source>
</evidence>
<evidence type="ECO:0000256" key="7">
    <source>
        <dbReference type="ARBA" id="ARBA00022692"/>
    </source>
</evidence>
<dbReference type="PANTHER" id="PTHR40255">
    <property type="entry name" value="UPF0093 MEMBRANE PROTEIN SLR1790"/>
    <property type="match status" value="1"/>
</dbReference>
<protein>
    <recommendedName>
        <fullName evidence="4 14">Protoporphyrinogen IX oxidase</fullName>
        <shortName evidence="14">PPO</shortName>
        <ecNumber evidence="14 15">1.3.99.-</ecNumber>
    </recommendedName>
</protein>
<dbReference type="EC" id="1.3.99.-" evidence="14 15"/>
<evidence type="ECO:0000256" key="5">
    <source>
        <dbReference type="ARBA" id="ARBA00022475"/>
    </source>
</evidence>
<feature type="binding site" description="axial binding residue" evidence="14">
    <location>
        <position position="81"/>
    </location>
    <ligand>
        <name>heme</name>
        <dbReference type="ChEBI" id="CHEBI:30413"/>
    </ligand>
    <ligandPart>
        <name>Fe</name>
        <dbReference type="ChEBI" id="CHEBI:18248"/>
    </ligandPart>
</feature>
<evidence type="ECO:0000256" key="10">
    <source>
        <dbReference type="ARBA" id="ARBA00023002"/>
    </source>
</evidence>
<evidence type="ECO:0000256" key="4">
    <source>
        <dbReference type="ARBA" id="ARBA00017504"/>
    </source>
</evidence>
<dbReference type="EMBL" id="FXUV02000001">
    <property type="protein sequence ID" value="SNB51487.1"/>
    <property type="molecule type" value="Genomic_DNA"/>
</dbReference>
<dbReference type="EMBL" id="FXUV01000001">
    <property type="protein sequence ID" value="SMQ11736.1"/>
    <property type="molecule type" value="Genomic_DNA"/>
</dbReference>
<keyword evidence="11 14" id="KW-0408">Iron</keyword>
<name>A0A238TBL8_9NEIS</name>
<evidence type="ECO:0000256" key="11">
    <source>
        <dbReference type="ARBA" id="ARBA00023004"/>
    </source>
</evidence>
<comment type="subunit">
    <text evidence="14">Homodimer.</text>
</comment>
<dbReference type="RefSeq" id="WP_095061836.1">
    <property type="nucleotide sequence ID" value="NZ_FXUV02000001.1"/>
</dbReference>
<evidence type="ECO:0000256" key="14">
    <source>
        <dbReference type="HAMAP-Rule" id="MF_02239"/>
    </source>
</evidence>
<sequence>MYLWLKFAHIFFIISWFAGLFYLPRIYVNLAMTDQADEYNRLLLMATKLYKFMTPWGIGALICGILMPLTQIGFPTWVHGKIFAGLLLLGYQLWCRKILQDFTNHTNTKSHKWYRVFNELPVFALLFALYLVIFKPF</sequence>
<feature type="transmembrane region" description="Helical" evidence="14">
    <location>
        <begin position="76"/>
        <end position="95"/>
    </location>
</feature>
<dbReference type="UniPathway" id="UPA00251">
    <property type="reaction ID" value="UER00324"/>
</dbReference>
<dbReference type="HAMAP" id="MF_02239">
    <property type="entry name" value="HemJ"/>
    <property type="match status" value="1"/>
</dbReference>
<evidence type="ECO:0000256" key="12">
    <source>
        <dbReference type="ARBA" id="ARBA00023136"/>
    </source>
</evidence>